<name>A0A3S4CKM7_9BRAD</name>
<dbReference type="CDD" id="cd07313">
    <property type="entry name" value="terB_like_2"/>
    <property type="match status" value="1"/>
</dbReference>
<evidence type="ECO:0000259" key="1">
    <source>
        <dbReference type="Pfam" id="PF05099"/>
    </source>
</evidence>
<evidence type="ECO:0000313" key="2">
    <source>
        <dbReference type="EMBL" id="VCU11452.1"/>
    </source>
</evidence>
<dbReference type="InterPro" id="IPR007791">
    <property type="entry name" value="DjlA_N"/>
</dbReference>
<comment type="caution">
    <text evidence="2">The sequence shown here is derived from an EMBL/GenBank/DDBJ whole genome shotgun (WGS) entry which is preliminary data.</text>
</comment>
<dbReference type="Gene3D" id="1.10.3680.10">
    <property type="entry name" value="TerB-like"/>
    <property type="match status" value="1"/>
</dbReference>
<keyword evidence="3" id="KW-1185">Reference proteome</keyword>
<proteinExistence type="predicted"/>
<organism evidence="2 3">
    <name type="scientific">Rhodoplanes serenus</name>
    <dbReference type="NCBI Taxonomy" id="200615"/>
    <lineage>
        <taxon>Bacteria</taxon>
        <taxon>Pseudomonadati</taxon>
        <taxon>Pseudomonadota</taxon>
        <taxon>Alphaproteobacteria</taxon>
        <taxon>Hyphomicrobiales</taxon>
        <taxon>Nitrobacteraceae</taxon>
        <taxon>Rhodoplanes</taxon>
    </lineage>
</organism>
<dbReference type="AlphaFoldDB" id="A0A3S4CKM7"/>
<sequence>MFDDIKTFFAELTSGGKSPTRFEPDDYRLAAAALMVHVATLDANLSETERAKLHTLLETRFGLDAADTDALIDAAVAADREAVDFYQFTRLLMRSLDEEGRRKVVAMMWQMVFADGDVTEFEDNVMWRVADLLAVPNRDRIELRRQIAAGRDPLDEPT</sequence>
<dbReference type="Pfam" id="PF05099">
    <property type="entry name" value="TerB"/>
    <property type="match status" value="1"/>
</dbReference>
<feature type="domain" description="Co-chaperone DjlA N-terminal" evidence="1">
    <location>
        <begin position="28"/>
        <end position="144"/>
    </location>
</feature>
<dbReference type="SUPFAM" id="SSF158682">
    <property type="entry name" value="TerB-like"/>
    <property type="match status" value="1"/>
</dbReference>
<dbReference type="RefSeq" id="WP_129611420.1">
    <property type="nucleotide sequence ID" value="NZ_UWOC01000201.1"/>
</dbReference>
<evidence type="ECO:0000313" key="3">
    <source>
        <dbReference type="Proteomes" id="UP000289200"/>
    </source>
</evidence>
<protein>
    <recommendedName>
        <fullName evidence="1">Co-chaperone DjlA N-terminal domain-containing protein</fullName>
    </recommendedName>
</protein>
<dbReference type="OrthoDB" id="5402150at2"/>
<dbReference type="Proteomes" id="UP000289200">
    <property type="component" value="Unassembled WGS sequence"/>
</dbReference>
<dbReference type="EMBL" id="UWOC01000201">
    <property type="protein sequence ID" value="VCU11452.1"/>
    <property type="molecule type" value="Genomic_DNA"/>
</dbReference>
<gene>
    <name evidence="2" type="ORF">RHODGE_RHODGE_04665</name>
</gene>
<reference evidence="3" key="1">
    <citation type="submission" date="2018-10" db="EMBL/GenBank/DDBJ databases">
        <authorList>
            <person name="Peiro R."/>
            <person name="Begona"/>
            <person name="Cbmso G."/>
            <person name="Lopez M."/>
            <person name="Gonzalez S."/>
            <person name="Sacristan E."/>
            <person name="Castillo E."/>
        </authorList>
    </citation>
    <scope>NUCLEOTIDE SEQUENCE [LARGE SCALE GENOMIC DNA]</scope>
</reference>
<dbReference type="InterPro" id="IPR029024">
    <property type="entry name" value="TerB-like"/>
</dbReference>
<accession>A0A3S4CKM7</accession>